<dbReference type="Pfam" id="PF00534">
    <property type="entry name" value="Glycos_transf_1"/>
    <property type="match status" value="1"/>
</dbReference>
<gene>
    <name evidence="3" type="ORF">E0F26_06010</name>
</gene>
<dbReference type="RefSeq" id="WP_279243136.1">
    <property type="nucleotide sequence ID" value="NZ_CP036501.1"/>
</dbReference>
<feature type="domain" description="Glycosyltransferase subfamily 4-like N-terminal" evidence="2">
    <location>
        <begin position="3"/>
        <end position="156"/>
    </location>
</feature>
<evidence type="ECO:0000259" key="1">
    <source>
        <dbReference type="Pfam" id="PF00534"/>
    </source>
</evidence>
<dbReference type="InterPro" id="IPR050194">
    <property type="entry name" value="Glycosyltransferase_grp1"/>
</dbReference>
<accession>A0ABY6Q6K8</accession>
<dbReference type="Gene3D" id="3.40.50.2000">
    <property type="entry name" value="Glycogen Phosphorylase B"/>
    <property type="match status" value="2"/>
</dbReference>
<sequence>MTGGVESYSWAVSQAFARICRRVTLITASTDGRVPDETTRLSEVRSLRGSSQLALLMRFVKQLLCHRIKGDKFDVIHATTWRMAIPAALVFPRSKLLITVHGNEILVTSLPLKILMRWVMQQADLLVCVSGYTQSLLRETVSSLDTRTLVNYNGVSNSKRIQDVEEKWLRPDQPLTTFTVCRHESRKNLFAAIEGFISSGIKGEYRIAGSGPETNKLKELLKKHPSANVTLLGRISENQLNNEFANAEIFLHPQLEMKGTGDVEGFGLVVADAMAHGCVVIAGANGGTKELIDHKLTGLSLNVCDSDDIAHELSWCVANRGQLNSIGLAAHRRATQDFNWDSHAARIISEMQ</sequence>
<dbReference type="PANTHER" id="PTHR45947">
    <property type="entry name" value="SULFOQUINOVOSYL TRANSFERASE SQD2"/>
    <property type="match status" value="1"/>
</dbReference>
<dbReference type="CDD" id="cd03801">
    <property type="entry name" value="GT4_PimA-like"/>
    <property type="match status" value="1"/>
</dbReference>
<dbReference type="Proteomes" id="UP001317963">
    <property type="component" value="Chromosome"/>
</dbReference>
<evidence type="ECO:0000259" key="2">
    <source>
        <dbReference type="Pfam" id="PF13439"/>
    </source>
</evidence>
<reference evidence="3 4" key="1">
    <citation type="submission" date="2019-02" db="EMBL/GenBank/DDBJ databases">
        <title>Halieaceae_genomes.</title>
        <authorList>
            <person name="Li S.-H."/>
        </authorList>
    </citation>
    <scope>NUCLEOTIDE SEQUENCE [LARGE SCALE GENOMIC DNA]</scope>
    <source>
        <strain evidence="3 4">JH123</strain>
    </source>
</reference>
<dbReference type="InterPro" id="IPR001296">
    <property type="entry name" value="Glyco_trans_1"/>
</dbReference>
<feature type="domain" description="Glycosyl transferase family 1" evidence="1">
    <location>
        <begin position="165"/>
        <end position="327"/>
    </location>
</feature>
<proteinExistence type="predicted"/>
<dbReference type="PANTHER" id="PTHR45947:SF3">
    <property type="entry name" value="SULFOQUINOVOSYL TRANSFERASE SQD2"/>
    <property type="match status" value="1"/>
</dbReference>
<organism evidence="3 4">
    <name type="scientific">Candidatus Paraluminiphilus aquimaris</name>
    <dbReference type="NCBI Taxonomy" id="2518994"/>
    <lineage>
        <taxon>Bacteria</taxon>
        <taxon>Pseudomonadati</taxon>
        <taxon>Pseudomonadota</taxon>
        <taxon>Gammaproteobacteria</taxon>
        <taxon>Cellvibrionales</taxon>
        <taxon>Halieaceae</taxon>
        <taxon>Candidatus Paraluminiphilus</taxon>
    </lineage>
</organism>
<evidence type="ECO:0000313" key="4">
    <source>
        <dbReference type="Proteomes" id="UP001317963"/>
    </source>
</evidence>
<evidence type="ECO:0000313" key="3">
    <source>
        <dbReference type="EMBL" id="UZP74321.1"/>
    </source>
</evidence>
<dbReference type="EMBL" id="CP036501">
    <property type="protein sequence ID" value="UZP74321.1"/>
    <property type="molecule type" value="Genomic_DNA"/>
</dbReference>
<dbReference type="InterPro" id="IPR028098">
    <property type="entry name" value="Glyco_trans_4-like_N"/>
</dbReference>
<keyword evidence="4" id="KW-1185">Reference proteome</keyword>
<name>A0ABY6Q6K8_9GAMM</name>
<protein>
    <submittedName>
        <fullName evidence="3">Glycosyltransferase family 1 protein</fullName>
    </submittedName>
</protein>
<dbReference type="Pfam" id="PF13439">
    <property type="entry name" value="Glyco_transf_4"/>
    <property type="match status" value="1"/>
</dbReference>
<dbReference type="SUPFAM" id="SSF53756">
    <property type="entry name" value="UDP-Glycosyltransferase/glycogen phosphorylase"/>
    <property type="match status" value="1"/>
</dbReference>